<keyword evidence="1" id="KW-0472">Membrane</keyword>
<proteinExistence type="predicted"/>
<dbReference type="AlphaFoldDB" id="A0A418QSW7"/>
<evidence type="ECO:0000256" key="1">
    <source>
        <dbReference type="SAM" id="Phobius"/>
    </source>
</evidence>
<feature type="transmembrane region" description="Helical" evidence="1">
    <location>
        <begin position="225"/>
        <end position="242"/>
    </location>
</feature>
<feature type="transmembrane region" description="Helical" evidence="1">
    <location>
        <begin position="20"/>
        <end position="38"/>
    </location>
</feature>
<protein>
    <recommendedName>
        <fullName evidence="4">Glycosyltransferase RgtA/B/C/D-like domain-containing protein</fullName>
    </recommendedName>
</protein>
<evidence type="ECO:0000313" key="3">
    <source>
        <dbReference type="Proteomes" id="UP000284250"/>
    </source>
</evidence>
<organism evidence="2 3">
    <name type="scientific">Hymenobacter rubripertinctus</name>
    <dbReference type="NCBI Taxonomy" id="2029981"/>
    <lineage>
        <taxon>Bacteria</taxon>
        <taxon>Pseudomonadati</taxon>
        <taxon>Bacteroidota</taxon>
        <taxon>Cytophagia</taxon>
        <taxon>Cytophagales</taxon>
        <taxon>Hymenobacteraceae</taxon>
        <taxon>Hymenobacter</taxon>
    </lineage>
</organism>
<name>A0A418QSW7_9BACT</name>
<keyword evidence="1" id="KW-0812">Transmembrane</keyword>
<feature type="transmembrane region" description="Helical" evidence="1">
    <location>
        <begin position="363"/>
        <end position="382"/>
    </location>
</feature>
<accession>A0A418QSW7</accession>
<gene>
    <name evidence="2" type="ORF">D0T11_15055</name>
</gene>
<feature type="transmembrane region" description="Helical" evidence="1">
    <location>
        <begin position="447"/>
        <end position="470"/>
    </location>
</feature>
<evidence type="ECO:0008006" key="4">
    <source>
        <dbReference type="Google" id="ProtNLM"/>
    </source>
</evidence>
<feature type="transmembrane region" description="Helical" evidence="1">
    <location>
        <begin position="150"/>
        <end position="168"/>
    </location>
</feature>
<keyword evidence="3" id="KW-1185">Reference proteome</keyword>
<evidence type="ECO:0000313" key="2">
    <source>
        <dbReference type="EMBL" id="RIY08224.1"/>
    </source>
</evidence>
<dbReference type="Proteomes" id="UP000284250">
    <property type="component" value="Unassembled WGS sequence"/>
</dbReference>
<feature type="transmembrane region" description="Helical" evidence="1">
    <location>
        <begin position="389"/>
        <end position="407"/>
    </location>
</feature>
<sequence>MFFVAYPFAMPALLTRLTARSWFWFGVAFLLFGVHVFTSRFHAQVYDANGYWELAQKLYQNGNFSLLNFDSGLRGCLFPLLYVPVVALGQTGIFSEETLIKLLGALLAAGLTARLVPALWQRVTGQLVGTGRRALFIGVVFLLWRDYFNYTLTDFPALAGLGGALYLLHGRPTLVRLFLVGMLAAFVVNIRPIYLVALPFLALLGSVAASRATAGPWYGATGRFLLIFTAGFLLTCVPQWVINYQNFGVNRPLVIGIDFQDPNMVEVGDLYLQQINAGFSMQKYETGIAVDYPIPQVRYQDPAGTQLLQQNFNQRIDSYGEYLQVVAQHPADMVALNGRHLFNGLDVLYPTPYLYRVYTSTAALAWVNYTLLFVAGTVLLLRGQRLTRLMLLTILPLLIPALTAIPLPMECRYMLPLHLMLLAGACFGWPTNWTWRYLAGRRLTIGLTYGAFITVCFMLSANTQALLAAAPKLIMP</sequence>
<comment type="caution">
    <text evidence="2">The sequence shown here is derived from an EMBL/GenBank/DDBJ whole genome shotgun (WGS) entry which is preliminary data.</text>
</comment>
<feature type="transmembrane region" description="Helical" evidence="1">
    <location>
        <begin position="413"/>
        <end position="435"/>
    </location>
</feature>
<dbReference type="EMBL" id="QYCN01000024">
    <property type="protein sequence ID" value="RIY08224.1"/>
    <property type="molecule type" value="Genomic_DNA"/>
</dbReference>
<reference evidence="2 3" key="1">
    <citation type="submission" date="2019-01" db="EMBL/GenBank/DDBJ databases">
        <title>Hymenobacter humicola sp. nov., isolated from soils in Antarctica.</title>
        <authorList>
            <person name="Sedlacek I."/>
            <person name="Holochova P."/>
            <person name="Kralova S."/>
            <person name="Pantucek R."/>
            <person name="Stankova E."/>
            <person name="Vrbovska V."/>
            <person name="Kristofova L."/>
            <person name="Svec P."/>
            <person name="Busse H.-J."/>
        </authorList>
    </citation>
    <scope>NUCLEOTIDE SEQUENCE [LARGE SCALE GENOMIC DNA]</scope>
    <source>
        <strain evidence="2 3">CCM 8852</strain>
    </source>
</reference>
<keyword evidence="1" id="KW-1133">Transmembrane helix</keyword>